<name>A0ABR4CGX1_9HELO</name>
<gene>
    <name evidence="2" type="ORF">VTL71DRAFT_15486</name>
</gene>
<sequence>MQHRSAGSVSGIKSFFFCYPLNPTKQRPWNAFSIKYRDDRVYNICATRWIETTDTNYPLKAYFAQRWENRKEPFWWSAIAFKTLESKRVVRSYVARKLRIAFTESLKKKGYKPDGTTLDGQGGMPLTGTAQLTPLEAILKTKQGDLVLQTDAALQTLLAFRDRGPPQKKGRFVQGRKAEKPKQQQQQTQGFTIRKKRF</sequence>
<comment type="caution">
    <text evidence="2">The sequence shown here is derived from an EMBL/GenBank/DDBJ whole genome shotgun (WGS) entry which is preliminary data.</text>
</comment>
<dbReference type="EMBL" id="JAZHXI010000008">
    <property type="protein sequence ID" value="KAL2069148.1"/>
    <property type="molecule type" value="Genomic_DNA"/>
</dbReference>
<reference evidence="2 3" key="1">
    <citation type="journal article" date="2024" name="Commun. Biol.">
        <title>Comparative genomic analysis of thermophilic fungi reveals convergent evolutionary adaptations and gene losses.</title>
        <authorList>
            <person name="Steindorff A.S."/>
            <person name="Aguilar-Pontes M.V."/>
            <person name="Robinson A.J."/>
            <person name="Andreopoulos B."/>
            <person name="LaButti K."/>
            <person name="Kuo A."/>
            <person name="Mondo S."/>
            <person name="Riley R."/>
            <person name="Otillar R."/>
            <person name="Haridas S."/>
            <person name="Lipzen A."/>
            <person name="Grimwood J."/>
            <person name="Schmutz J."/>
            <person name="Clum A."/>
            <person name="Reid I.D."/>
            <person name="Moisan M.C."/>
            <person name="Butler G."/>
            <person name="Nguyen T.T.M."/>
            <person name="Dewar K."/>
            <person name="Conant G."/>
            <person name="Drula E."/>
            <person name="Henrissat B."/>
            <person name="Hansel C."/>
            <person name="Singer S."/>
            <person name="Hutchinson M.I."/>
            <person name="de Vries R.P."/>
            <person name="Natvig D.O."/>
            <person name="Powell A.J."/>
            <person name="Tsang A."/>
            <person name="Grigoriev I.V."/>
        </authorList>
    </citation>
    <scope>NUCLEOTIDE SEQUENCE [LARGE SCALE GENOMIC DNA]</scope>
    <source>
        <strain evidence="2 3">CBS 494.80</strain>
    </source>
</reference>
<dbReference type="Proteomes" id="UP001595075">
    <property type="component" value="Unassembled WGS sequence"/>
</dbReference>
<protein>
    <submittedName>
        <fullName evidence="2">Uncharacterized protein</fullName>
    </submittedName>
</protein>
<evidence type="ECO:0000313" key="2">
    <source>
        <dbReference type="EMBL" id="KAL2069148.1"/>
    </source>
</evidence>
<evidence type="ECO:0000313" key="3">
    <source>
        <dbReference type="Proteomes" id="UP001595075"/>
    </source>
</evidence>
<evidence type="ECO:0000256" key="1">
    <source>
        <dbReference type="SAM" id="MobiDB-lite"/>
    </source>
</evidence>
<feature type="region of interest" description="Disordered" evidence="1">
    <location>
        <begin position="163"/>
        <end position="198"/>
    </location>
</feature>
<proteinExistence type="predicted"/>
<keyword evidence="3" id="KW-1185">Reference proteome</keyword>
<accession>A0ABR4CGX1</accession>
<organism evidence="2 3">
    <name type="scientific">Oculimacula yallundae</name>
    <dbReference type="NCBI Taxonomy" id="86028"/>
    <lineage>
        <taxon>Eukaryota</taxon>
        <taxon>Fungi</taxon>
        <taxon>Dikarya</taxon>
        <taxon>Ascomycota</taxon>
        <taxon>Pezizomycotina</taxon>
        <taxon>Leotiomycetes</taxon>
        <taxon>Helotiales</taxon>
        <taxon>Ploettnerulaceae</taxon>
        <taxon>Oculimacula</taxon>
    </lineage>
</organism>